<dbReference type="InterPro" id="IPR001173">
    <property type="entry name" value="Glyco_trans_2-like"/>
</dbReference>
<evidence type="ECO:0000313" key="2">
    <source>
        <dbReference type="EMBL" id="ODR97416.1"/>
    </source>
</evidence>
<comment type="caution">
    <text evidence="2">The sequence shown here is derived from an EMBL/GenBank/DDBJ whole genome shotgun (WGS) entry which is preliminary data.</text>
</comment>
<dbReference type="EMBL" id="LPWF01000026">
    <property type="protein sequence ID" value="ODR97416.1"/>
    <property type="molecule type" value="Genomic_DNA"/>
</dbReference>
<sequence length="633" mass="71014">MSESKQAADVLREELALVNQSRSWRYTAPLRRTMNVVRRLRPAIGRYLRWTNKPLQPDGESLQQVIDLEAKLWGGFSKYALKDLEAMKRTPERAASSRAAWALGCWQAAAGDFRSAYENTHFARQSHLRMRLKDIVLEAYCLVRIGSVEAARELIQEAFDNGFDDPTLYLAMANTYPASDSSNSTEIDELRLSWINRLYDKAGLLPITKANHTKPLRIDNLRTSLVSSTPEQESKVSVIIPAYNAANTLSYTLEGLFAQTWRNLEIIVVDDHSTDDTLAVAEGLADRDNRVKVAHQDRNLGAYSARNLGLSLASGEFVTVHDAGDWSHAQKIELQVNGLLSDSAAPANYSCMARASETLSFLGKFRRKDRLIDRNPSSFMFRRKIVDAVGGWDTVRVSADTEFAMRIMKATSAKPFDRILESCPVAFAVDSEVSLTSNEATHGKTIHYGVRREYQEAAKYWHSVTAPHDLRAEPSASKRPFPAPESILPHPRERPEYDCLVIADFNRSDSAYGAAIEHLSAARMRGDSVAVFEWRDYHSDAAAPLTHEVRRMAQLGQVRVIAPGESVRVKVLIISTPRPLRYIIDRYPNIDFDELVVIFDTNSTRPTEASEPEYDIYLARANIVEVFGSRGSG</sequence>
<dbReference type="AlphaFoldDB" id="A0A1E3VWT9"/>
<accession>A0A1E3VWT9</accession>
<dbReference type="Pfam" id="PF00535">
    <property type="entry name" value="Glycos_transf_2"/>
    <property type="match status" value="1"/>
</dbReference>
<dbReference type="PANTHER" id="PTHR43685">
    <property type="entry name" value="GLYCOSYLTRANSFERASE"/>
    <property type="match status" value="1"/>
</dbReference>
<dbReference type="STRING" id="1774969.AUC69_12460"/>
<evidence type="ECO:0000313" key="3">
    <source>
        <dbReference type="Proteomes" id="UP000094472"/>
    </source>
</evidence>
<dbReference type="InterPro" id="IPR029044">
    <property type="entry name" value="Nucleotide-diphossugar_trans"/>
</dbReference>
<dbReference type="SUPFAM" id="SSF53448">
    <property type="entry name" value="Nucleotide-diphospho-sugar transferases"/>
    <property type="match status" value="1"/>
</dbReference>
<dbReference type="Gene3D" id="3.90.550.10">
    <property type="entry name" value="Spore Coat Polysaccharide Biosynthesis Protein SpsA, Chain A"/>
    <property type="match status" value="1"/>
</dbReference>
<dbReference type="InterPro" id="IPR050834">
    <property type="entry name" value="Glycosyltransf_2"/>
</dbReference>
<name>A0A1E3VWT9_9HYPH</name>
<feature type="domain" description="Glycosyltransferase 2-like" evidence="1">
    <location>
        <begin position="237"/>
        <end position="348"/>
    </location>
</feature>
<dbReference type="CDD" id="cd00761">
    <property type="entry name" value="Glyco_tranf_GTA_type"/>
    <property type="match status" value="1"/>
</dbReference>
<keyword evidence="3" id="KW-1185">Reference proteome</keyword>
<organism evidence="2 3">
    <name type="scientific">Methyloceanibacter superfactus</name>
    <dbReference type="NCBI Taxonomy" id="1774969"/>
    <lineage>
        <taxon>Bacteria</taxon>
        <taxon>Pseudomonadati</taxon>
        <taxon>Pseudomonadota</taxon>
        <taxon>Alphaproteobacteria</taxon>
        <taxon>Hyphomicrobiales</taxon>
        <taxon>Hyphomicrobiaceae</taxon>
        <taxon>Methyloceanibacter</taxon>
    </lineage>
</organism>
<proteinExistence type="predicted"/>
<evidence type="ECO:0000259" key="1">
    <source>
        <dbReference type="Pfam" id="PF00535"/>
    </source>
</evidence>
<protein>
    <recommendedName>
        <fullName evidence="1">Glycosyltransferase 2-like domain-containing protein</fullName>
    </recommendedName>
</protein>
<reference evidence="2 3" key="1">
    <citation type="journal article" date="2016" name="Environ. Microbiol.">
        <title>New Methyloceanibacter diversity from North Sea sediments includes methanotroph containing solely the soluble methane monooxygenase.</title>
        <authorList>
            <person name="Vekeman B."/>
            <person name="Kerckhof F.M."/>
            <person name="Cremers G."/>
            <person name="de Vos P."/>
            <person name="Vandamme P."/>
            <person name="Boon N."/>
            <person name="Op den Camp H.J."/>
            <person name="Heylen K."/>
        </authorList>
    </citation>
    <scope>NUCLEOTIDE SEQUENCE [LARGE SCALE GENOMIC DNA]</scope>
    <source>
        <strain evidence="2 3">R-67175</strain>
    </source>
</reference>
<dbReference type="PANTHER" id="PTHR43685:SF2">
    <property type="entry name" value="GLYCOSYLTRANSFERASE 2-LIKE DOMAIN-CONTAINING PROTEIN"/>
    <property type="match status" value="1"/>
</dbReference>
<dbReference type="Proteomes" id="UP000094472">
    <property type="component" value="Unassembled WGS sequence"/>
</dbReference>
<gene>
    <name evidence="2" type="ORF">AUC69_12460</name>
</gene>